<evidence type="ECO:0000256" key="1">
    <source>
        <dbReference type="ARBA" id="ARBA00004123"/>
    </source>
</evidence>
<feature type="coiled-coil region" evidence="7">
    <location>
        <begin position="411"/>
        <end position="505"/>
    </location>
</feature>
<evidence type="ECO:0000256" key="3">
    <source>
        <dbReference type="ARBA" id="ARBA00022490"/>
    </source>
</evidence>
<dbReference type="GO" id="GO:0005737">
    <property type="term" value="C:cytoplasm"/>
    <property type="evidence" value="ECO:0007669"/>
    <property type="project" value="UniProtKB-SubCell"/>
</dbReference>
<dbReference type="OrthoDB" id="10015001at2759"/>
<dbReference type="GO" id="GO:0045944">
    <property type="term" value="P:positive regulation of transcription by RNA polymerase II"/>
    <property type="evidence" value="ECO:0007669"/>
    <property type="project" value="TreeGrafter"/>
</dbReference>
<name>A0A8C9S0Q4_SCLFO</name>
<feature type="compositionally biased region" description="Polar residues" evidence="8">
    <location>
        <begin position="584"/>
        <end position="594"/>
    </location>
</feature>
<dbReference type="Ensembl" id="ENSSFOT00015025127.2">
    <property type="protein sequence ID" value="ENSSFOP00015024855.1"/>
    <property type="gene ID" value="ENSSFOG00015015965.2"/>
</dbReference>
<comment type="similarity">
    <text evidence="6">Belongs to the CALCOCO family.</text>
</comment>
<dbReference type="Pfam" id="PF17751">
    <property type="entry name" value="SKICH"/>
    <property type="match status" value="1"/>
</dbReference>
<evidence type="ECO:0000256" key="6">
    <source>
        <dbReference type="ARBA" id="ARBA00037963"/>
    </source>
</evidence>
<evidence type="ECO:0000259" key="9">
    <source>
        <dbReference type="Pfam" id="PF07888"/>
    </source>
</evidence>
<dbReference type="GO" id="GO:0005634">
    <property type="term" value="C:nucleus"/>
    <property type="evidence" value="ECO:0007669"/>
    <property type="project" value="UniProtKB-SubCell"/>
</dbReference>
<dbReference type="Proteomes" id="UP000694397">
    <property type="component" value="Chromosome 22"/>
</dbReference>
<evidence type="ECO:0000256" key="8">
    <source>
        <dbReference type="SAM" id="MobiDB-lite"/>
    </source>
</evidence>
<dbReference type="Gene3D" id="2.60.40.2840">
    <property type="match status" value="1"/>
</dbReference>
<dbReference type="KEGG" id="sfm:108918183"/>
<feature type="region of interest" description="Disordered" evidence="8">
    <location>
        <begin position="518"/>
        <end position="626"/>
    </location>
</feature>
<evidence type="ECO:0000256" key="7">
    <source>
        <dbReference type="SAM" id="Coils"/>
    </source>
</evidence>
<reference evidence="11" key="2">
    <citation type="submission" date="2025-08" db="UniProtKB">
        <authorList>
            <consortium name="Ensembl"/>
        </authorList>
    </citation>
    <scope>IDENTIFICATION</scope>
</reference>
<evidence type="ECO:0000256" key="5">
    <source>
        <dbReference type="ARBA" id="ARBA00023242"/>
    </source>
</evidence>
<reference evidence="11" key="3">
    <citation type="submission" date="2025-09" db="UniProtKB">
        <authorList>
            <consortium name="Ensembl"/>
        </authorList>
    </citation>
    <scope>IDENTIFICATION</scope>
</reference>
<comment type="subcellular location">
    <subcellularLocation>
        <location evidence="2">Cytoplasm</location>
    </subcellularLocation>
    <subcellularLocation>
        <location evidence="1">Nucleus</location>
    </subcellularLocation>
</comment>
<evidence type="ECO:0000259" key="10">
    <source>
        <dbReference type="Pfam" id="PF17751"/>
    </source>
</evidence>
<keyword evidence="3" id="KW-0963">Cytoplasm</keyword>
<feature type="domain" description="Calcium binding and coiled-coil" evidence="9">
    <location>
        <begin position="114"/>
        <end position="597"/>
    </location>
</feature>
<dbReference type="PANTHER" id="PTHR31915">
    <property type="entry name" value="SKICH DOMAIN-CONTAINING PROTEIN"/>
    <property type="match status" value="1"/>
</dbReference>
<keyword evidence="4 7" id="KW-0175">Coiled coil</keyword>
<dbReference type="InterPro" id="IPR051002">
    <property type="entry name" value="UBA_autophagy_assoc_protein"/>
</dbReference>
<dbReference type="Gene3D" id="1.10.287.1490">
    <property type="match status" value="1"/>
</dbReference>
<dbReference type="GeneTree" id="ENSGT00950000183025"/>
<evidence type="ECO:0000313" key="11">
    <source>
        <dbReference type="Ensembl" id="ENSSFOP00015024855.1"/>
    </source>
</evidence>
<evidence type="ECO:0000256" key="4">
    <source>
        <dbReference type="ARBA" id="ARBA00023054"/>
    </source>
</evidence>
<dbReference type="InterPro" id="IPR012852">
    <property type="entry name" value="CALCOCO1-like"/>
</dbReference>
<keyword evidence="5" id="KW-0539">Nucleus</keyword>
<dbReference type="GO" id="GO:0003713">
    <property type="term" value="F:transcription coactivator activity"/>
    <property type="evidence" value="ECO:0007669"/>
    <property type="project" value="TreeGrafter"/>
</dbReference>
<dbReference type="InterPro" id="IPR041611">
    <property type="entry name" value="SKICH"/>
</dbReference>
<dbReference type="PANTHER" id="PTHR31915:SF5">
    <property type="entry name" value="CALCIUM-BINDING AND COILED-COIL DOMAIN-CONTAINING PROTEIN 1"/>
    <property type="match status" value="1"/>
</dbReference>
<reference evidence="11 12" key="1">
    <citation type="submission" date="2019-04" db="EMBL/GenBank/DDBJ databases">
        <authorList>
            <consortium name="Wellcome Sanger Institute Data Sharing"/>
        </authorList>
    </citation>
    <scope>NUCLEOTIDE SEQUENCE [LARGE SCALE GENOMIC DNA]</scope>
</reference>
<organism evidence="11 12">
    <name type="scientific">Scleropages formosus</name>
    <name type="common">Asian bonytongue</name>
    <name type="synonym">Osteoglossum formosum</name>
    <dbReference type="NCBI Taxonomy" id="113540"/>
    <lineage>
        <taxon>Eukaryota</taxon>
        <taxon>Metazoa</taxon>
        <taxon>Chordata</taxon>
        <taxon>Craniata</taxon>
        <taxon>Vertebrata</taxon>
        <taxon>Euteleostomi</taxon>
        <taxon>Actinopterygii</taxon>
        <taxon>Neopterygii</taxon>
        <taxon>Teleostei</taxon>
        <taxon>Osteoglossocephala</taxon>
        <taxon>Osteoglossomorpha</taxon>
        <taxon>Osteoglossiformes</taxon>
        <taxon>Osteoglossidae</taxon>
        <taxon>Scleropages</taxon>
    </lineage>
</organism>
<dbReference type="Pfam" id="PF07888">
    <property type="entry name" value="CALCOCO1"/>
    <property type="match status" value="1"/>
</dbReference>
<proteinExistence type="inferred from homology"/>
<sequence>METWKVAFQNVGQNYFPQSRVECHYSLNEQHSWASNDWIGLFEVGWCSVRDYHTFVWARAPEGYTEGTSVNCCVHFQASYLPSPSAKEYQFVYVDGKGEVCARSLPFTFSLPEPLEDVVTLEEGCDGEGEEEEILLVVPRAQLLQTRLEECLQERSELLQAKEVAERGRRQEREQREKAQKEWGRVREELEGDVHELKGKLRQSREDMAKTEEKLKEFQSVHEALLAERGSLLAEKAEREQQIKDLDADVSTLTKQGLEREMELDRMKEKIKKMSAQRREEEVERKRLQSKLEDSEGELRSLAAEFQGLRASLAQRDTQALQLRHSITTLTYRLTVAQSKEVELEASLREVNHLQERLFASERVAEGLRTQLAEQSAHQDCSQTELHQARLQAAQLTLQLSDTSLALKERRAAWAQEREELRCSLEEAKGRVWKLSAELQQKEEQLQEERMEREKLEVELGKEKDCHRVQFSEAHRELQELRSSLRVAEKEKEQHSLEKQELMEYVRRSEQRLEADAEWSEEAFGFSGRPSSPLSASEDENPEALQPQRPGGPPGPYSQCNPPQNELARSPSQGLARELVVVNQPVSMSSSRQQGADKLPHGSDLQGEEQEVSQLGALSSEEDSPLLVPDNRTAILWELTDAPMW</sequence>
<feature type="domain" description="SKICH" evidence="10">
    <location>
        <begin position="6"/>
        <end position="109"/>
    </location>
</feature>
<dbReference type="AlphaFoldDB" id="A0A8C9S0Q4"/>
<protein>
    <submittedName>
        <fullName evidence="11">Calcium binding and coiled-coil domain 1b</fullName>
    </submittedName>
</protein>
<gene>
    <name evidence="11" type="primary">CALCOCO1</name>
    <name evidence="11" type="synonym">LOC108918183</name>
</gene>
<keyword evidence="12" id="KW-1185">Reference proteome</keyword>
<feature type="coiled-coil region" evidence="7">
    <location>
        <begin position="141"/>
        <end position="312"/>
    </location>
</feature>
<evidence type="ECO:0000313" key="12">
    <source>
        <dbReference type="Proteomes" id="UP000694397"/>
    </source>
</evidence>
<evidence type="ECO:0000256" key="2">
    <source>
        <dbReference type="ARBA" id="ARBA00004496"/>
    </source>
</evidence>
<accession>A0A8C9S0Q4</accession>